<reference evidence="4" key="1">
    <citation type="submission" date="2009-08" db="EMBL/GenBank/DDBJ databases">
        <title>Annotation of Salpingoeca rosetta.</title>
        <authorList>
            <consortium name="The Broad Institute Genome Sequencing Platform"/>
            <person name="Russ C."/>
            <person name="Cuomo C."/>
            <person name="Burger G."/>
            <person name="Gray M.W."/>
            <person name="Holland P.W.H."/>
            <person name="King N."/>
            <person name="Lang F.B.F."/>
            <person name="Roger A.J."/>
            <person name="Ruiz-Trillo I."/>
            <person name="Young S.K."/>
            <person name="Zeng Q."/>
            <person name="Gargeya S."/>
            <person name="Alvarado L."/>
            <person name="Berlin A."/>
            <person name="Chapman S.B."/>
            <person name="Chen Z."/>
            <person name="Freedman E."/>
            <person name="Gellesch M."/>
            <person name="Goldberg J."/>
            <person name="Griggs A."/>
            <person name="Gujja S."/>
            <person name="Heilman E."/>
            <person name="Heiman D."/>
            <person name="Howarth C."/>
            <person name="Mehta T."/>
            <person name="Neiman D."/>
            <person name="Pearson M."/>
            <person name="Roberts A."/>
            <person name="Saif S."/>
            <person name="Shea T."/>
            <person name="Shenoy N."/>
            <person name="Sisk P."/>
            <person name="Stolte C."/>
            <person name="Sykes S."/>
            <person name="White J."/>
            <person name="Yandava C."/>
            <person name="Haas B."/>
            <person name="Nusbaum C."/>
            <person name="Birren B."/>
        </authorList>
    </citation>
    <scope>NUCLEOTIDE SEQUENCE [LARGE SCALE GENOMIC DNA]</scope>
    <source>
        <strain evidence="4">ATCC 50818</strain>
    </source>
</reference>
<dbReference type="GO" id="GO:0003924">
    <property type="term" value="F:GTPase activity"/>
    <property type="evidence" value="ECO:0007669"/>
    <property type="project" value="InterPro"/>
</dbReference>
<dbReference type="Gene3D" id="2.40.30.10">
    <property type="entry name" value="Translation factors"/>
    <property type="match status" value="1"/>
</dbReference>
<gene>
    <name evidence="4" type="ORF">PTSG_11779</name>
</gene>
<dbReference type="STRING" id="946362.F2TYU0"/>
<name>F2TYU0_SALR5</name>
<keyword evidence="5" id="KW-1185">Reference proteome</keyword>
<evidence type="ECO:0000313" key="5">
    <source>
        <dbReference type="Proteomes" id="UP000007799"/>
    </source>
</evidence>
<dbReference type="Gene3D" id="3.40.50.300">
    <property type="entry name" value="P-loop containing nucleotide triphosphate hydrolases"/>
    <property type="match status" value="1"/>
</dbReference>
<dbReference type="InterPro" id="IPR009000">
    <property type="entry name" value="Transl_B-barrel_sf"/>
</dbReference>
<feature type="domain" description="Translation elongation factor EFTu-like" evidence="3">
    <location>
        <begin position="403"/>
        <end position="471"/>
    </location>
</feature>
<dbReference type="Pfam" id="PF03144">
    <property type="entry name" value="GTP_EFTU_D2"/>
    <property type="match status" value="1"/>
</dbReference>
<dbReference type="CDD" id="cd03694">
    <property type="entry name" value="GTPBP_II"/>
    <property type="match status" value="1"/>
</dbReference>
<dbReference type="InParanoid" id="F2TYU0"/>
<dbReference type="KEGG" id="sre:PTSG_11779"/>
<accession>F2TYU0</accession>
<dbReference type="InterPro" id="IPR000795">
    <property type="entry name" value="T_Tr_GTP-bd_dom"/>
</dbReference>
<dbReference type="GeneID" id="16078315"/>
<dbReference type="Proteomes" id="UP000007799">
    <property type="component" value="Unassembled WGS sequence"/>
</dbReference>
<evidence type="ECO:0000313" key="4">
    <source>
        <dbReference type="EMBL" id="EGD78764.1"/>
    </source>
</evidence>
<dbReference type="PANTHER" id="PTHR43721">
    <property type="entry name" value="ELONGATION FACTOR TU-RELATED"/>
    <property type="match status" value="1"/>
</dbReference>
<dbReference type="SUPFAM" id="SSF52540">
    <property type="entry name" value="P-loop containing nucleoside triphosphate hydrolases"/>
    <property type="match status" value="1"/>
</dbReference>
<dbReference type="GO" id="GO:0005525">
    <property type="term" value="F:GTP binding"/>
    <property type="evidence" value="ECO:0007669"/>
    <property type="project" value="InterPro"/>
</dbReference>
<dbReference type="RefSeq" id="XP_004997720.1">
    <property type="nucleotide sequence ID" value="XM_004997663.1"/>
</dbReference>
<feature type="domain" description="Tr-type G" evidence="2">
    <location>
        <begin position="155"/>
        <end position="374"/>
    </location>
</feature>
<evidence type="ECO:0000256" key="1">
    <source>
        <dbReference type="SAM" id="MobiDB-lite"/>
    </source>
</evidence>
<evidence type="ECO:0000259" key="3">
    <source>
        <dbReference type="Pfam" id="PF03144"/>
    </source>
</evidence>
<dbReference type="SUPFAM" id="SSF50447">
    <property type="entry name" value="Translation proteins"/>
    <property type="match status" value="1"/>
</dbReference>
<dbReference type="GO" id="GO:0003746">
    <property type="term" value="F:translation elongation factor activity"/>
    <property type="evidence" value="ECO:0007669"/>
    <property type="project" value="TreeGrafter"/>
</dbReference>
<feature type="region of interest" description="Disordered" evidence="1">
    <location>
        <begin position="564"/>
        <end position="584"/>
    </location>
</feature>
<dbReference type="InterPro" id="IPR027417">
    <property type="entry name" value="P-loop_NTPase"/>
</dbReference>
<dbReference type="PANTHER" id="PTHR43721:SF9">
    <property type="entry name" value="GTP-BINDING PROTEIN 1"/>
    <property type="match status" value="1"/>
</dbReference>
<proteinExistence type="predicted"/>
<protein>
    <submittedName>
        <fullName evidence="4">Uncharacterized protein</fullName>
    </submittedName>
</protein>
<dbReference type="EMBL" id="GL832957">
    <property type="protein sequence ID" value="EGD78764.1"/>
    <property type="molecule type" value="Genomic_DNA"/>
</dbReference>
<evidence type="ECO:0000259" key="2">
    <source>
        <dbReference type="Pfam" id="PF00009"/>
    </source>
</evidence>
<dbReference type="InterPro" id="IPR050055">
    <property type="entry name" value="EF-Tu_GTPase"/>
</dbReference>
<dbReference type="Pfam" id="PF00009">
    <property type="entry name" value="GTP_EFTU"/>
    <property type="match status" value="1"/>
</dbReference>
<dbReference type="eggNOG" id="KOG1143">
    <property type="taxonomic scope" value="Eukaryota"/>
</dbReference>
<sequence>MTQEPDPISSHQVVPHALATELKVRHPLMEDVKQTVVMERQVLPSEPQEGNIEYKLKLIDPSAERLVHLTTQMKWRLAEGGGEAIYQIGVGDDGSLHGLSVADLEASLETLATIAHGVGATFTLLRRSPSLDGHGVIAEVHVRKATEDQQFVDVRVFVLGDSGSGKSTVIACLASGKADNGRGSARLDLFRHSHEVVTGRTASTSTEMLAFDGQGNVLNYDKDLNPQPVADICSQASKVVHLIDSPGLEKYEKTTLSGLARHGPDHICIVVSATRGMTSQTKRHMDMALALNIPVFVVITKIDKCRKDQLKHALVDVCIAVKSPGSNKVPQPVKNVDDLLTARDQGISVVPIFFVSNVTGKNLNLLSQFMNLLPCVNSIRLETKSHLPAKMLVEDTFNVSGVGAVVAGMVRQGLVRTNDRLMLGPQADGSFAPVTVTSIHRNRAPVSCVKAGQVASVAVSGARIRRGQILCEEELIPPTCQQFDADLLVIDCPAKQTLTTGFPCSVFVQNVRQSGVIEHLGVDDDGAVVCATVRFEHQPEVVEVGSRVVLHSGYFKAIGSVTSTTPPTAERTAADATAASSQHM</sequence>
<dbReference type="InterPro" id="IPR004161">
    <property type="entry name" value="EFTu-like_2"/>
</dbReference>
<dbReference type="AlphaFoldDB" id="F2TYU0"/>
<dbReference type="OMA" id="MAEMISC"/>
<organism evidence="5">
    <name type="scientific">Salpingoeca rosetta (strain ATCC 50818 / BSB-021)</name>
    <dbReference type="NCBI Taxonomy" id="946362"/>
    <lineage>
        <taxon>Eukaryota</taxon>
        <taxon>Choanoflagellata</taxon>
        <taxon>Craspedida</taxon>
        <taxon>Salpingoecidae</taxon>
        <taxon>Salpingoeca</taxon>
    </lineage>
</organism>
<dbReference type="OrthoDB" id="248233at2759"/>